<sequence>MTTHLLVLFLTYLPLSAGYFWLKVPDDMMLRMLQHRKSNRQLRGEPIPLDALQPERAPPQPIDPESSDGIFGDDDFFEPVRRNRIFDDMAREFGDMERGFGMIHDPGFARGGLFGLDRLGAGGEPSQISESSSSVESHETYVNDGKHKPLHTATMVGSSEELHGDDPKHLSGDAAAVKCKDGKCVTVHAKLEPKGHEGHA</sequence>
<evidence type="ECO:0000256" key="1">
    <source>
        <dbReference type="SAM" id="MobiDB-lite"/>
    </source>
</evidence>
<proteinExistence type="predicted"/>
<feature type="region of interest" description="Disordered" evidence="1">
    <location>
        <begin position="122"/>
        <end position="151"/>
    </location>
</feature>
<accession>A0A7J6LVR9</accession>
<feature type="compositionally biased region" description="Low complexity" evidence="1">
    <location>
        <begin position="124"/>
        <end position="135"/>
    </location>
</feature>
<evidence type="ECO:0000256" key="2">
    <source>
        <dbReference type="SAM" id="Phobius"/>
    </source>
</evidence>
<feature type="transmembrane region" description="Helical" evidence="2">
    <location>
        <begin position="6"/>
        <end position="22"/>
    </location>
</feature>
<protein>
    <submittedName>
        <fullName evidence="3">Uncharacterized protein</fullName>
    </submittedName>
</protein>
<gene>
    <name evidence="4" type="ORF">FOL46_001619</name>
    <name evidence="3" type="ORF">FOZ61_001679</name>
</gene>
<evidence type="ECO:0000313" key="3">
    <source>
        <dbReference type="EMBL" id="KAF4663412.1"/>
    </source>
</evidence>
<dbReference type="EMBL" id="JABAHT010000143">
    <property type="protein sequence ID" value="KAF4663412.1"/>
    <property type="molecule type" value="Genomic_DNA"/>
</dbReference>
<organism evidence="3 5">
    <name type="scientific">Perkinsus olseni</name>
    <name type="common">Perkinsus atlanticus</name>
    <dbReference type="NCBI Taxonomy" id="32597"/>
    <lineage>
        <taxon>Eukaryota</taxon>
        <taxon>Sar</taxon>
        <taxon>Alveolata</taxon>
        <taxon>Perkinsozoa</taxon>
        <taxon>Perkinsea</taxon>
        <taxon>Perkinsida</taxon>
        <taxon>Perkinsidae</taxon>
        <taxon>Perkinsus</taxon>
    </lineage>
</organism>
<feature type="compositionally biased region" description="Basic and acidic residues" evidence="1">
    <location>
        <begin position="136"/>
        <end position="147"/>
    </location>
</feature>
<evidence type="ECO:0000313" key="6">
    <source>
        <dbReference type="Proteomes" id="UP000572268"/>
    </source>
</evidence>
<feature type="region of interest" description="Disordered" evidence="1">
    <location>
        <begin position="42"/>
        <end position="73"/>
    </location>
</feature>
<keyword evidence="2" id="KW-1133">Transmembrane helix</keyword>
<keyword evidence="2" id="KW-0812">Transmembrane</keyword>
<comment type="caution">
    <text evidence="3">The sequence shown here is derived from an EMBL/GenBank/DDBJ whole genome shotgun (WGS) entry which is preliminary data.</text>
</comment>
<evidence type="ECO:0000313" key="5">
    <source>
        <dbReference type="Proteomes" id="UP000570595"/>
    </source>
</evidence>
<dbReference type="EMBL" id="JABANN010000147">
    <property type="protein sequence ID" value="KAF4669088.1"/>
    <property type="molecule type" value="Genomic_DNA"/>
</dbReference>
<evidence type="ECO:0000313" key="4">
    <source>
        <dbReference type="EMBL" id="KAF4669088.1"/>
    </source>
</evidence>
<keyword evidence="2" id="KW-0472">Membrane</keyword>
<dbReference type="Proteomes" id="UP000570595">
    <property type="component" value="Unassembled WGS sequence"/>
</dbReference>
<dbReference type="Proteomes" id="UP000572268">
    <property type="component" value="Unassembled WGS sequence"/>
</dbReference>
<name>A0A7J6LVR9_PEROL</name>
<reference evidence="5 6" key="1">
    <citation type="submission" date="2020-04" db="EMBL/GenBank/DDBJ databases">
        <title>Perkinsus olseni comparative genomics.</title>
        <authorList>
            <person name="Bogema D.R."/>
        </authorList>
    </citation>
    <scope>NUCLEOTIDE SEQUENCE [LARGE SCALE GENOMIC DNA]</scope>
    <source>
        <strain evidence="3">ATCC PRA-179</strain>
        <strain evidence="4">ATCC PRA-31</strain>
    </source>
</reference>
<dbReference type="OrthoDB" id="431623at2759"/>
<dbReference type="AlphaFoldDB" id="A0A7J6LVR9"/>